<name>A0ABX3II14_9BACT</name>
<sequence>MDRYDILESVWNVACRYEPDEIDEDQMRDGNWLVVWKFLPLDEILSNLDLLPEEFEPPNGYASDEFVYFKLSFNASENVICLSLHLPEYSSEGR</sequence>
<evidence type="ECO:0000313" key="2">
    <source>
        <dbReference type="Proteomes" id="UP000242616"/>
    </source>
</evidence>
<dbReference type="EMBL" id="LBFC01000015">
    <property type="protein sequence ID" value="ONN27470.1"/>
    <property type="molecule type" value="Genomic_DNA"/>
</dbReference>
<organism evidence="1 2">
    <name type="scientific">Thermosipho affectus</name>
    <dbReference type="NCBI Taxonomy" id="660294"/>
    <lineage>
        <taxon>Bacteria</taxon>
        <taxon>Thermotogati</taxon>
        <taxon>Thermotogota</taxon>
        <taxon>Thermotogae</taxon>
        <taxon>Thermotogales</taxon>
        <taxon>Fervidobacteriaceae</taxon>
        <taxon>Thermosipho</taxon>
    </lineage>
</organism>
<gene>
    <name evidence="1" type="ORF">XJ44_03945</name>
</gene>
<evidence type="ECO:0000313" key="1">
    <source>
        <dbReference type="EMBL" id="ONN27470.1"/>
    </source>
</evidence>
<protein>
    <submittedName>
        <fullName evidence="1">Uncharacterized protein</fullName>
    </submittedName>
</protein>
<keyword evidence="2" id="KW-1185">Reference proteome</keyword>
<dbReference type="Proteomes" id="UP000242616">
    <property type="component" value="Unassembled WGS sequence"/>
</dbReference>
<accession>A0ABX3II14</accession>
<dbReference type="RefSeq" id="WP_077198127.1">
    <property type="nucleotide sequence ID" value="NZ_LBFC01000015.1"/>
</dbReference>
<reference evidence="1 2" key="1">
    <citation type="submission" date="2015-06" db="EMBL/GenBank/DDBJ databases">
        <title>Genome sequencing of Thermotogales isolates from hydrothermal vents.</title>
        <authorList>
            <person name="Haverkamp T.H."/>
            <person name="Kublanov I.V."/>
            <person name="Nesbo C.L."/>
        </authorList>
    </citation>
    <scope>NUCLEOTIDE SEQUENCE [LARGE SCALE GENOMIC DNA]</scope>
    <source>
        <strain evidence="2">ik275mar</strain>
    </source>
</reference>
<proteinExistence type="predicted"/>
<comment type="caution">
    <text evidence="1">The sequence shown here is derived from an EMBL/GenBank/DDBJ whole genome shotgun (WGS) entry which is preliminary data.</text>
</comment>